<dbReference type="CDD" id="cd18787">
    <property type="entry name" value="SF2_C_DEAD"/>
    <property type="match status" value="1"/>
</dbReference>
<keyword evidence="4" id="KW-0067">ATP-binding</keyword>
<feature type="domain" description="Helicase ATP-binding" evidence="8">
    <location>
        <begin position="33"/>
        <end position="204"/>
    </location>
</feature>
<dbReference type="InterPro" id="IPR027417">
    <property type="entry name" value="P-loop_NTPase"/>
</dbReference>
<dbReference type="GO" id="GO:0005829">
    <property type="term" value="C:cytosol"/>
    <property type="evidence" value="ECO:0007669"/>
    <property type="project" value="TreeGrafter"/>
</dbReference>
<evidence type="ECO:0000256" key="1">
    <source>
        <dbReference type="ARBA" id="ARBA00022741"/>
    </source>
</evidence>
<dbReference type="InterPro" id="IPR014001">
    <property type="entry name" value="Helicase_ATP-bd"/>
</dbReference>
<evidence type="ECO:0000256" key="5">
    <source>
        <dbReference type="ARBA" id="ARBA00038437"/>
    </source>
</evidence>
<accession>A0A1I1P2C8</accession>
<evidence type="ECO:0000313" key="11">
    <source>
        <dbReference type="EMBL" id="SFD04104.1"/>
    </source>
</evidence>
<comment type="similarity">
    <text evidence="5">Belongs to the DEAD box helicase family.</text>
</comment>
<dbReference type="InterPro" id="IPR014014">
    <property type="entry name" value="RNA_helicase_DEAD_Q_motif"/>
</dbReference>
<dbReference type="PROSITE" id="PS51192">
    <property type="entry name" value="HELICASE_ATP_BIND_1"/>
    <property type="match status" value="1"/>
</dbReference>
<feature type="compositionally biased region" description="Basic and acidic residues" evidence="7">
    <location>
        <begin position="385"/>
        <end position="418"/>
    </location>
</feature>
<dbReference type="InterPro" id="IPR011545">
    <property type="entry name" value="DEAD/DEAH_box_helicase_dom"/>
</dbReference>
<dbReference type="GO" id="GO:0005524">
    <property type="term" value="F:ATP binding"/>
    <property type="evidence" value="ECO:0007669"/>
    <property type="project" value="UniProtKB-KW"/>
</dbReference>
<sequence>MAHFEDLNLNTPLLNALSDLGFTTPTPIQEQAFNIVASGKDVVGIAQTGTGKTYAYMLPILKNLKFSKQDNPRVLVLVPTRELVVQVVDEIEKLSKYINNRVLGVYGGTNINTQKQAIAEGIDILVATPGRLYDLALTRVLQLKSIQKLVIDEVDVMLDLGFRHQLINIFDILPEKRQNIMFSATMTQDVDLLINDFFKTPERVSIAVSGTPLDNISQQRYIVPNFYTKVNLLTHLLKDKEHFNKVLIFVAYKRMADRLFDNLDERFHDELCVIHSNKTQNYRLRSIEQFRNGENRILVATDVMARGLDIDNVSHVINFDTPDFPENYMHRIGRTGRAEREGEALVFTTKNEQEAIENIELLMKMTIPVLEIPETVTISTDLIEEERPQIKERNNPNKRRDDDVPGPAFHEKSEKNSKENLGGSYKFKIAAKYKKPKTRGDKNYNRRNKRK</sequence>
<dbReference type="Pfam" id="PF00271">
    <property type="entry name" value="Helicase_C"/>
    <property type="match status" value="1"/>
</dbReference>
<dbReference type="Pfam" id="PF00270">
    <property type="entry name" value="DEAD"/>
    <property type="match status" value="1"/>
</dbReference>
<dbReference type="CDD" id="cd00268">
    <property type="entry name" value="DEADc"/>
    <property type="match status" value="1"/>
</dbReference>
<dbReference type="PROSITE" id="PS51194">
    <property type="entry name" value="HELICASE_CTER"/>
    <property type="match status" value="1"/>
</dbReference>
<keyword evidence="3 11" id="KW-0347">Helicase</keyword>
<dbReference type="GO" id="GO:0003724">
    <property type="term" value="F:RNA helicase activity"/>
    <property type="evidence" value="ECO:0007669"/>
    <property type="project" value="InterPro"/>
</dbReference>
<evidence type="ECO:0000256" key="4">
    <source>
        <dbReference type="ARBA" id="ARBA00022840"/>
    </source>
</evidence>
<evidence type="ECO:0000259" key="10">
    <source>
        <dbReference type="PROSITE" id="PS51195"/>
    </source>
</evidence>
<feature type="short sequence motif" description="Q motif" evidence="6">
    <location>
        <begin position="2"/>
        <end position="30"/>
    </location>
</feature>
<dbReference type="STRING" id="870482.SAMN04487987_103121"/>
<dbReference type="Gene3D" id="3.40.50.300">
    <property type="entry name" value="P-loop containing nucleotide triphosphate hydrolases"/>
    <property type="match status" value="2"/>
</dbReference>
<evidence type="ECO:0000259" key="9">
    <source>
        <dbReference type="PROSITE" id="PS51194"/>
    </source>
</evidence>
<dbReference type="OrthoDB" id="9785240at2"/>
<dbReference type="InterPro" id="IPR050079">
    <property type="entry name" value="DEAD_box_RNA_helicase"/>
</dbReference>
<feature type="region of interest" description="Disordered" evidence="7">
    <location>
        <begin position="381"/>
        <end position="451"/>
    </location>
</feature>
<protein>
    <submittedName>
        <fullName evidence="11">ATP-dependent RNA helicase RhlE</fullName>
    </submittedName>
</protein>
<dbReference type="AlphaFoldDB" id="A0A1I1P2C8"/>
<evidence type="ECO:0000259" key="8">
    <source>
        <dbReference type="PROSITE" id="PS51192"/>
    </source>
</evidence>
<evidence type="ECO:0000256" key="6">
    <source>
        <dbReference type="PROSITE-ProRule" id="PRU00552"/>
    </source>
</evidence>
<evidence type="ECO:0000313" key="12">
    <source>
        <dbReference type="Proteomes" id="UP000199439"/>
    </source>
</evidence>
<dbReference type="EMBL" id="FOMI01000003">
    <property type="protein sequence ID" value="SFD04104.1"/>
    <property type="molecule type" value="Genomic_DNA"/>
</dbReference>
<dbReference type="InterPro" id="IPR001650">
    <property type="entry name" value="Helicase_C-like"/>
</dbReference>
<evidence type="ECO:0000256" key="2">
    <source>
        <dbReference type="ARBA" id="ARBA00022801"/>
    </source>
</evidence>
<name>A0A1I1P2C8_9FLAO</name>
<dbReference type="SMART" id="SM00490">
    <property type="entry name" value="HELICc"/>
    <property type="match status" value="1"/>
</dbReference>
<dbReference type="SMART" id="SM00487">
    <property type="entry name" value="DEXDc"/>
    <property type="match status" value="1"/>
</dbReference>
<gene>
    <name evidence="11" type="ORF">SAMN04487987_103121</name>
</gene>
<evidence type="ECO:0000256" key="7">
    <source>
        <dbReference type="SAM" id="MobiDB-lite"/>
    </source>
</evidence>
<dbReference type="GO" id="GO:0016787">
    <property type="term" value="F:hydrolase activity"/>
    <property type="evidence" value="ECO:0007669"/>
    <property type="project" value="UniProtKB-KW"/>
</dbReference>
<feature type="domain" description="Helicase C-terminal" evidence="9">
    <location>
        <begin position="231"/>
        <end position="383"/>
    </location>
</feature>
<dbReference type="SUPFAM" id="SSF52540">
    <property type="entry name" value="P-loop containing nucleoside triphosphate hydrolases"/>
    <property type="match status" value="1"/>
</dbReference>
<proteinExistence type="inferred from homology"/>
<evidence type="ECO:0000256" key="3">
    <source>
        <dbReference type="ARBA" id="ARBA00022806"/>
    </source>
</evidence>
<reference evidence="12" key="1">
    <citation type="submission" date="2016-10" db="EMBL/GenBank/DDBJ databases">
        <authorList>
            <person name="Varghese N."/>
            <person name="Submissions S."/>
        </authorList>
    </citation>
    <scope>NUCLEOTIDE SEQUENCE [LARGE SCALE GENOMIC DNA]</scope>
    <source>
        <strain evidence="12">DSM 25730</strain>
    </source>
</reference>
<dbReference type="InterPro" id="IPR044742">
    <property type="entry name" value="DEAD/DEAH_RhlB"/>
</dbReference>
<dbReference type="PANTHER" id="PTHR47959">
    <property type="entry name" value="ATP-DEPENDENT RNA HELICASE RHLE-RELATED"/>
    <property type="match status" value="1"/>
</dbReference>
<organism evidence="11 12">
    <name type="scientific">Algibacter pectinivorans</name>
    <dbReference type="NCBI Taxonomy" id="870482"/>
    <lineage>
        <taxon>Bacteria</taxon>
        <taxon>Pseudomonadati</taxon>
        <taxon>Bacteroidota</taxon>
        <taxon>Flavobacteriia</taxon>
        <taxon>Flavobacteriales</taxon>
        <taxon>Flavobacteriaceae</taxon>
        <taxon>Algibacter</taxon>
    </lineage>
</organism>
<keyword evidence="1" id="KW-0547">Nucleotide-binding</keyword>
<keyword evidence="2" id="KW-0378">Hydrolase</keyword>
<keyword evidence="12" id="KW-1185">Reference proteome</keyword>
<dbReference type="RefSeq" id="WP_092850166.1">
    <property type="nucleotide sequence ID" value="NZ_FOMI01000003.1"/>
</dbReference>
<dbReference type="Proteomes" id="UP000199439">
    <property type="component" value="Unassembled WGS sequence"/>
</dbReference>
<dbReference type="GO" id="GO:0003676">
    <property type="term" value="F:nucleic acid binding"/>
    <property type="evidence" value="ECO:0007669"/>
    <property type="project" value="InterPro"/>
</dbReference>
<feature type="domain" description="DEAD-box RNA helicase Q" evidence="10">
    <location>
        <begin position="2"/>
        <end position="30"/>
    </location>
</feature>
<dbReference type="PROSITE" id="PS51195">
    <property type="entry name" value="Q_MOTIF"/>
    <property type="match status" value="1"/>
</dbReference>
<dbReference type="PANTHER" id="PTHR47959:SF13">
    <property type="entry name" value="ATP-DEPENDENT RNA HELICASE RHLE"/>
    <property type="match status" value="1"/>
</dbReference>